<gene>
    <name evidence="1" type="ORF">E1298_19485</name>
</gene>
<dbReference type="InterPro" id="IPR043129">
    <property type="entry name" value="ATPase_NBD"/>
</dbReference>
<organism evidence="1 2">
    <name type="scientific">Actinomadura rubrisoli</name>
    <dbReference type="NCBI Taxonomy" id="2530368"/>
    <lineage>
        <taxon>Bacteria</taxon>
        <taxon>Bacillati</taxon>
        <taxon>Actinomycetota</taxon>
        <taxon>Actinomycetes</taxon>
        <taxon>Streptosporangiales</taxon>
        <taxon>Thermomonosporaceae</taxon>
        <taxon>Actinomadura</taxon>
    </lineage>
</organism>
<evidence type="ECO:0000313" key="2">
    <source>
        <dbReference type="Proteomes" id="UP000294513"/>
    </source>
</evidence>
<proteinExistence type="predicted"/>
<dbReference type="AlphaFoldDB" id="A0A4R5BH80"/>
<dbReference type="EMBL" id="SMKU01000097">
    <property type="protein sequence ID" value="TDD84809.1"/>
    <property type="molecule type" value="Genomic_DNA"/>
</dbReference>
<evidence type="ECO:0000313" key="1">
    <source>
        <dbReference type="EMBL" id="TDD84809.1"/>
    </source>
</evidence>
<keyword evidence="2" id="KW-1185">Reference proteome</keyword>
<reference evidence="1 2" key="1">
    <citation type="submission" date="2019-03" db="EMBL/GenBank/DDBJ databases">
        <title>Draft genome sequences of novel Actinobacteria.</title>
        <authorList>
            <person name="Sahin N."/>
            <person name="Ay H."/>
            <person name="Saygin H."/>
        </authorList>
    </citation>
    <scope>NUCLEOTIDE SEQUENCE [LARGE SCALE GENOMIC DNA]</scope>
    <source>
        <strain evidence="1 2">H3C3</strain>
    </source>
</reference>
<protein>
    <submittedName>
        <fullName evidence="1">ROK family protein</fullName>
    </submittedName>
</protein>
<accession>A0A4R5BH80</accession>
<dbReference type="SUPFAM" id="SSF53067">
    <property type="entry name" value="Actin-like ATPase domain"/>
    <property type="match status" value="1"/>
</dbReference>
<dbReference type="Proteomes" id="UP000294513">
    <property type="component" value="Unassembled WGS sequence"/>
</dbReference>
<dbReference type="Gene3D" id="3.30.420.40">
    <property type="match status" value="1"/>
</dbReference>
<sequence length="60" mass="6409">MLDTIAARFVQGLAPLILIIDPDLIVIGGGAVRAGPPLLDALQRHLTAARWTTQPWPCPP</sequence>
<comment type="caution">
    <text evidence="1">The sequence shown here is derived from an EMBL/GenBank/DDBJ whole genome shotgun (WGS) entry which is preliminary data.</text>
</comment>
<name>A0A4R5BH80_9ACTN</name>